<dbReference type="GO" id="GO:0016746">
    <property type="term" value="F:acyltransferase activity"/>
    <property type="evidence" value="ECO:0007669"/>
    <property type="project" value="UniProtKB-KW"/>
</dbReference>
<protein>
    <submittedName>
        <fullName evidence="1">GNAT family N-acetyltransferase</fullName>
        <ecNumber evidence="1">2.3.1.-</ecNumber>
    </submittedName>
</protein>
<name>A0ABW7UMM5_9ACTN</name>
<comment type="caution">
    <text evidence="1">The sequence shown here is derived from an EMBL/GenBank/DDBJ whole genome shotgun (WGS) entry which is preliminary data.</text>
</comment>
<gene>
    <name evidence="1" type="ORF">ACH429_02455</name>
</gene>
<dbReference type="Pfam" id="PF04339">
    <property type="entry name" value="FemAB_like"/>
    <property type="match status" value="1"/>
</dbReference>
<dbReference type="Proteomes" id="UP001611548">
    <property type="component" value="Unassembled WGS sequence"/>
</dbReference>
<organism evidence="1 2">
    <name type="scientific">Streptomyces pathocidini</name>
    <dbReference type="NCBI Taxonomy" id="1650571"/>
    <lineage>
        <taxon>Bacteria</taxon>
        <taxon>Bacillati</taxon>
        <taxon>Actinomycetota</taxon>
        <taxon>Actinomycetes</taxon>
        <taxon>Kitasatosporales</taxon>
        <taxon>Streptomycetaceae</taxon>
        <taxon>Streptomyces</taxon>
    </lineage>
</organism>
<dbReference type="InterPro" id="IPR007434">
    <property type="entry name" value="FemAB-like"/>
</dbReference>
<keyword evidence="2" id="KW-1185">Reference proteome</keyword>
<reference evidence="1 2" key="1">
    <citation type="submission" date="2024-10" db="EMBL/GenBank/DDBJ databases">
        <title>The Natural Products Discovery Center: Release of the First 8490 Sequenced Strains for Exploring Actinobacteria Biosynthetic Diversity.</title>
        <authorList>
            <person name="Kalkreuter E."/>
            <person name="Kautsar S.A."/>
            <person name="Yang D."/>
            <person name="Bader C.D."/>
            <person name="Teijaro C.N."/>
            <person name="Fluegel L."/>
            <person name="Davis C.M."/>
            <person name="Simpson J.R."/>
            <person name="Lauterbach L."/>
            <person name="Steele A.D."/>
            <person name="Gui C."/>
            <person name="Meng S."/>
            <person name="Li G."/>
            <person name="Viehrig K."/>
            <person name="Ye F."/>
            <person name="Su P."/>
            <person name="Kiefer A.F."/>
            <person name="Nichols A."/>
            <person name="Cepeda A.J."/>
            <person name="Yan W."/>
            <person name="Fan B."/>
            <person name="Jiang Y."/>
            <person name="Adhikari A."/>
            <person name="Zheng C.-J."/>
            <person name="Schuster L."/>
            <person name="Cowan T.M."/>
            <person name="Smanski M.J."/>
            <person name="Chevrette M.G."/>
            <person name="De Carvalho L.P.S."/>
            <person name="Shen B."/>
        </authorList>
    </citation>
    <scope>NUCLEOTIDE SEQUENCE [LARGE SCALE GENOMIC DNA]</scope>
    <source>
        <strain evidence="1 2">NPDC020327</strain>
    </source>
</reference>
<evidence type="ECO:0000313" key="2">
    <source>
        <dbReference type="Proteomes" id="UP001611548"/>
    </source>
</evidence>
<proteinExistence type="predicted"/>
<dbReference type="EMBL" id="JBIRWE010000001">
    <property type="protein sequence ID" value="MFI1963000.1"/>
    <property type="molecule type" value="Genomic_DNA"/>
</dbReference>
<keyword evidence="1" id="KW-0012">Acyltransferase</keyword>
<evidence type="ECO:0000313" key="1">
    <source>
        <dbReference type="EMBL" id="MFI1963000.1"/>
    </source>
</evidence>
<dbReference type="SUPFAM" id="SSF55729">
    <property type="entry name" value="Acyl-CoA N-acyltransferases (Nat)"/>
    <property type="match status" value="1"/>
</dbReference>
<dbReference type="RefSeq" id="WP_055472403.1">
    <property type="nucleotide sequence ID" value="NZ_JBIRWE010000001.1"/>
</dbReference>
<dbReference type="InterPro" id="IPR016181">
    <property type="entry name" value="Acyl_CoA_acyltransferase"/>
</dbReference>
<sequence>MTRIDLVYSLSEIDESELAPLTQGRSFYVSGPWLRAYESLRTPDVVYVTHRDDMGRLDGLLPLYRQRPDTLAPYDAFGTYLRGAGEFAEADWSPSLVLGQSAAYCNEFLIVADAGPGAESSVVADLLRAAEEQRMRWGVPAASVLYLNREGARQLAAVPGTPQPFICDVECEIDVEWDSWDGYIQYLHSLGRKRSASARRETEEFQGAGYTVSPARLGELLEECNRLFTKLQDKYGDRTTMAERAHYLKILAAEADSHSRLFVLRRDEEILGISLAFLWGDTVYMRQLGLDYERLTGAAEYFNLTIYEPIRFAIDHGYRRVHLGRASYDAKMFRGAKVRPLIGACWSATAESPLAQAPFAAWNRRRAEVAESGDRKLVMAAFGPR</sequence>
<dbReference type="Gene3D" id="3.40.630.30">
    <property type="match status" value="1"/>
</dbReference>
<accession>A0ABW7UMM5</accession>
<dbReference type="EC" id="2.3.1.-" evidence="1"/>
<keyword evidence="1" id="KW-0808">Transferase</keyword>